<name>A0A917W8A3_9ACTN</name>
<accession>A0A917W8A3</accession>
<comment type="caution">
    <text evidence="4">The sequence shown here is derived from an EMBL/GenBank/DDBJ whole genome shotgun (WGS) entry which is preliminary data.</text>
</comment>
<dbReference type="InterPro" id="IPR003439">
    <property type="entry name" value="ABC_transporter-like_ATP-bd"/>
</dbReference>
<feature type="domain" description="ABC transporter" evidence="3">
    <location>
        <begin position="8"/>
        <end position="250"/>
    </location>
</feature>
<dbReference type="Gene3D" id="3.40.50.300">
    <property type="entry name" value="P-loop containing nucleotide triphosphate hydrolases"/>
    <property type="match status" value="1"/>
</dbReference>
<dbReference type="GO" id="GO:0016887">
    <property type="term" value="F:ATP hydrolysis activity"/>
    <property type="evidence" value="ECO:0007669"/>
    <property type="project" value="InterPro"/>
</dbReference>
<reference evidence="4" key="2">
    <citation type="submission" date="2020-09" db="EMBL/GenBank/DDBJ databases">
        <authorList>
            <person name="Sun Q."/>
            <person name="Zhou Y."/>
        </authorList>
    </citation>
    <scope>NUCLEOTIDE SEQUENCE</scope>
    <source>
        <strain evidence="4">CGMCC 4.7306</strain>
    </source>
</reference>
<dbReference type="InterPro" id="IPR017871">
    <property type="entry name" value="ABC_transporter-like_CS"/>
</dbReference>
<evidence type="ECO:0000256" key="1">
    <source>
        <dbReference type="ARBA" id="ARBA00022741"/>
    </source>
</evidence>
<dbReference type="GO" id="GO:0005524">
    <property type="term" value="F:ATP binding"/>
    <property type="evidence" value="ECO:0007669"/>
    <property type="project" value="UniProtKB-KW"/>
</dbReference>
<dbReference type="EMBL" id="BMMZ01000012">
    <property type="protein sequence ID" value="GGL77797.1"/>
    <property type="molecule type" value="Genomic_DNA"/>
</dbReference>
<dbReference type="PROSITE" id="PS00211">
    <property type="entry name" value="ABC_TRANSPORTER_1"/>
    <property type="match status" value="1"/>
</dbReference>
<sequence>MSDPKVIFRGTGVTRRFGRGKNLVEAVKNVDFTLTEGQITTVVGESGSGKSTLARMVLRLLPVSEGTLEFNGTDVTTITGSARADYWKDVQAVFQDPFSAFNQFFTVRRLLSRSFRLLGERAAAEARMEEALNHVGLFGADVLDRFPHQLSGGQRQRVMIARALMMQPKLLIADEATSMLDASLRVNILNVLTDLRDTLGMTILFITHDIGQANYIADQVLVMEHGEMVEQGPADKVIFDPQHEYTRRLLSDVPRLNQSA</sequence>
<dbReference type="InterPro" id="IPR003593">
    <property type="entry name" value="AAA+_ATPase"/>
</dbReference>
<dbReference type="SUPFAM" id="SSF52540">
    <property type="entry name" value="P-loop containing nucleoside triphosphate hydrolases"/>
    <property type="match status" value="1"/>
</dbReference>
<evidence type="ECO:0000313" key="4">
    <source>
        <dbReference type="EMBL" id="GGL77797.1"/>
    </source>
</evidence>
<dbReference type="RefSeq" id="WP_188897154.1">
    <property type="nucleotide sequence ID" value="NZ_BMMZ01000012.1"/>
</dbReference>
<gene>
    <name evidence="4" type="ORF">GCM10011575_40110</name>
</gene>
<dbReference type="InterPro" id="IPR027417">
    <property type="entry name" value="P-loop_NTPase"/>
</dbReference>
<dbReference type="PANTHER" id="PTHR43230:SF3">
    <property type="entry name" value="ABC-TYPE DIPEPTIDE_OLIGOPEPTIDE TRANSPORT SYSTEM, ATPASE COMPONENT"/>
    <property type="match status" value="1"/>
</dbReference>
<protein>
    <submittedName>
        <fullName evidence="4">Dipeptide/oligopeptide/nickel ABC transporter ATP-binding protein</fullName>
    </submittedName>
</protein>
<dbReference type="Proteomes" id="UP000613840">
    <property type="component" value="Unassembled WGS sequence"/>
</dbReference>
<dbReference type="PROSITE" id="PS50893">
    <property type="entry name" value="ABC_TRANSPORTER_2"/>
    <property type="match status" value="1"/>
</dbReference>
<dbReference type="AlphaFoldDB" id="A0A917W8A3"/>
<keyword evidence="5" id="KW-1185">Reference proteome</keyword>
<dbReference type="PANTHER" id="PTHR43230">
    <property type="entry name" value="ABC-TYPE DIPEPTIDE/OLIGOPEPTIDE TRANSPORT SYSTEM, ATPASE COMPONENT"/>
    <property type="match status" value="1"/>
</dbReference>
<reference evidence="4" key="1">
    <citation type="journal article" date="2014" name="Int. J. Syst. Evol. Microbiol.">
        <title>Complete genome sequence of Corynebacterium casei LMG S-19264T (=DSM 44701T), isolated from a smear-ripened cheese.</title>
        <authorList>
            <consortium name="US DOE Joint Genome Institute (JGI-PGF)"/>
            <person name="Walter F."/>
            <person name="Albersmeier A."/>
            <person name="Kalinowski J."/>
            <person name="Ruckert C."/>
        </authorList>
    </citation>
    <scope>NUCLEOTIDE SEQUENCE</scope>
    <source>
        <strain evidence="4">CGMCC 4.7306</strain>
    </source>
</reference>
<dbReference type="CDD" id="cd03257">
    <property type="entry name" value="ABC_NikE_OppD_transporters"/>
    <property type="match status" value="1"/>
</dbReference>
<keyword evidence="1" id="KW-0547">Nucleotide-binding</keyword>
<evidence type="ECO:0000259" key="3">
    <source>
        <dbReference type="PROSITE" id="PS50893"/>
    </source>
</evidence>
<dbReference type="SMART" id="SM00382">
    <property type="entry name" value="AAA"/>
    <property type="match status" value="1"/>
</dbReference>
<evidence type="ECO:0000256" key="2">
    <source>
        <dbReference type="ARBA" id="ARBA00022840"/>
    </source>
</evidence>
<proteinExistence type="predicted"/>
<dbReference type="Pfam" id="PF00005">
    <property type="entry name" value="ABC_tran"/>
    <property type="match status" value="1"/>
</dbReference>
<organism evidence="4 5">
    <name type="scientific">Microlunatus endophyticus</name>
    <dbReference type="NCBI Taxonomy" id="1716077"/>
    <lineage>
        <taxon>Bacteria</taxon>
        <taxon>Bacillati</taxon>
        <taxon>Actinomycetota</taxon>
        <taxon>Actinomycetes</taxon>
        <taxon>Propionibacteriales</taxon>
        <taxon>Propionibacteriaceae</taxon>
        <taxon>Microlunatus</taxon>
    </lineage>
</organism>
<keyword evidence="2 4" id="KW-0067">ATP-binding</keyword>
<evidence type="ECO:0000313" key="5">
    <source>
        <dbReference type="Proteomes" id="UP000613840"/>
    </source>
</evidence>